<evidence type="ECO:0000256" key="9">
    <source>
        <dbReference type="ARBA" id="ARBA00023136"/>
    </source>
</evidence>
<evidence type="ECO:0000313" key="14">
    <source>
        <dbReference type="Proteomes" id="UP000552700"/>
    </source>
</evidence>
<dbReference type="GO" id="GO:0005886">
    <property type="term" value="C:plasma membrane"/>
    <property type="evidence" value="ECO:0007669"/>
    <property type="project" value="UniProtKB-SubCell"/>
</dbReference>
<keyword evidence="6" id="KW-0812">Transmembrane</keyword>
<accession>A0A841IUU8</accession>
<proteinExistence type="inferred from homology"/>
<sequence length="331" mass="35258">MPDRRTTRARERGAALLTVLLLVAIMAVIAAAAMERLTIATRLSANVVAGDQAQATADSASVLVAHRLDALIADNPTRLTLQSGWMGRAMPIDIGAGQGTITLVDGGNCFNLNSLVAGSDESDLSVRPVGVTQFRTLMQLLGVDARAATRIAAATADWIDTDDKPQDGGAEDETYQRAPSPYRTANRFMADESELRAVAGVTPAVFALLRPWICALPTNGLSPININTLLPEQAPLLAMMVPGQLSVDAARQMLAQRPIAGYESPAAFWRVPALAGLTPPAEVAEQVRVVTMWFRAEVQVNMGGTTAATDALYYARVTPVRLIRRTRGTGE</sequence>
<feature type="domain" description="T2SS protein K second SAM-like" evidence="11">
    <location>
        <begin position="224"/>
        <end position="282"/>
    </location>
</feature>
<evidence type="ECO:0000256" key="8">
    <source>
        <dbReference type="ARBA" id="ARBA00022989"/>
    </source>
</evidence>
<reference evidence="13 14" key="1">
    <citation type="submission" date="2020-08" db="EMBL/GenBank/DDBJ databases">
        <title>Genomic Encyclopedia of Type Strains, Phase IV (KMG-IV): sequencing the most valuable type-strain genomes for metagenomic binning, comparative biology and taxonomic classification.</title>
        <authorList>
            <person name="Goeker M."/>
        </authorList>
    </citation>
    <scope>NUCLEOTIDE SEQUENCE [LARGE SCALE GENOMIC DNA]</scope>
    <source>
        <strain evidence="13 14">DSM 102255</strain>
    </source>
</reference>
<comment type="subcellular location">
    <subcellularLocation>
        <location evidence="1 10">Cell inner membrane</location>
    </subcellularLocation>
</comment>
<dbReference type="InterPro" id="IPR049179">
    <property type="entry name" value="T2SSK_SAM-like_2nd"/>
</dbReference>
<dbReference type="InterPro" id="IPR038072">
    <property type="entry name" value="GspK_central_sf"/>
</dbReference>
<evidence type="ECO:0000256" key="6">
    <source>
        <dbReference type="ARBA" id="ARBA00022692"/>
    </source>
</evidence>
<comment type="caution">
    <text evidence="13">The sequence shown here is derived from an EMBL/GenBank/DDBJ whole genome shotgun (WGS) entry which is preliminary data.</text>
</comment>
<name>A0A841IUU8_9SPHN</name>
<keyword evidence="5 10" id="KW-0997">Cell inner membrane</keyword>
<dbReference type="InterPro" id="IPR049031">
    <property type="entry name" value="T2SSK_SAM-like_1st"/>
</dbReference>
<gene>
    <name evidence="13" type="ORF">FHS92_000406</name>
</gene>
<dbReference type="PANTHER" id="PTHR38831">
    <property type="entry name" value="TYPE II SECRETION SYSTEM PROTEIN K"/>
    <property type="match status" value="1"/>
</dbReference>
<dbReference type="Pfam" id="PF21687">
    <property type="entry name" value="T2SSK_1st"/>
    <property type="match status" value="1"/>
</dbReference>
<dbReference type="Gene3D" id="1.10.40.60">
    <property type="entry name" value="EpsJ-like"/>
    <property type="match status" value="2"/>
</dbReference>
<evidence type="ECO:0000256" key="10">
    <source>
        <dbReference type="PIRNR" id="PIRNR002786"/>
    </source>
</evidence>
<dbReference type="EMBL" id="JACIJP010000001">
    <property type="protein sequence ID" value="MBB6122699.1"/>
    <property type="molecule type" value="Genomic_DNA"/>
</dbReference>
<evidence type="ECO:0000259" key="11">
    <source>
        <dbReference type="Pfam" id="PF03934"/>
    </source>
</evidence>
<evidence type="ECO:0000256" key="4">
    <source>
        <dbReference type="ARBA" id="ARBA00022475"/>
    </source>
</evidence>
<dbReference type="Gene3D" id="3.30.1300.30">
    <property type="entry name" value="GSPII I/J protein-like"/>
    <property type="match status" value="1"/>
</dbReference>
<evidence type="ECO:0000256" key="2">
    <source>
        <dbReference type="ARBA" id="ARBA00007246"/>
    </source>
</evidence>
<dbReference type="SUPFAM" id="SSF158544">
    <property type="entry name" value="GspK insert domain-like"/>
    <property type="match status" value="2"/>
</dbReference>
<dbReference type="Proteomes" id="UP000552700">
    <property type="component" value="Unassembled WGS sequence"/>
</dbReference>
<dbReference type="AlphaFoldDB" id="A0A841IUU8"/>
<evidence type="ECO:0000259" key="12">
    <source>
        <dbReference type="Pfam" id="PF21687"/>
    </source>
</evidence>
<dbReference type="RefSeq" id="WP_343056627.1">
    <property type="nucleotide sequence ID" value="NZ_JACIJP010000001.1"/>
</dbReference>
<keyword evidence="3 10" id="KW-0813">Transport</keyword>
<dbReference type="NCBIfam" id="NF037980">
    <property type="entry name" value="T2SS_GspK"/>
    <property type="match status" value="1"/>
</dbReference>
<feature type="domain" description="T2SS protein K first SAM-like" evidence="12">
    <location>
        <begin position="108"/>
        <end position="218"/>
    </location>
</feature>
<organism evidence="13 14">
    <name type="scientific">Sphingobium subterraneum</name>
    <dbReference type="NCBI Taxonomy" id="627688"/>
    <lineage>
        <taxon>Bacteria</taxon>
        <taxon>Pseudomonadati</taxon>
        <taxon>Pseudomonadota</taxon>
        <taxon>Alphaproteobacteria</taxon>
        <taxon>Sphingomonadales</taxon>
        <taxon>Sphingomonadaceae</taxon>
        <taxon>Sphingobium</taxon>
    </lineage>
</organism>
<keyword evidence="9 10" id="KW-0472">Membrane</keyword>
<dbReference type="PANTHER" id="PTHR38831:SF1">
    <property type="entry name" value="TYPE II SECRETION SYSTEM PROTEIN K-RELATED"/>
    <property type="match status" value="1"/>
</dbReference>
<keyword evidence="7" id="KW-0653">Protein transport</keyword>
<evidence type="ECO:0000256" key="5">
    <source>
        <dbReference type="ARBA" id="ARBA00022519"/>
    </source>
</evidence>
<evidence type="ECO:0000256" key="3">
    <source>
        <dbReference type="ARBA" id="ARBA00022448"/>
    </source>
</evidence>
<evidence type="ECO:0000313" key="13">
    <source>
        <dbReference type="EMBL" id="MBB6122699.1"/>
    </source>
</evidence>
<keyword evidence="4 10" id="KW-1003">Cell membrane</keyword>
<evidence type="ECO:0000256" key="7">
    <source>
        <dbReference type="ARBA" id="ARBA00022927"/>
    </source>
</evidence>
<dbReference type="PIRSF" id="PIRSF002786">
    <property type="entry name" value="XcpX"/>
    <property type="match status" value="1"/>
</dbReference>
<keyword evidence="14" id="KW-1185">Reference proteome</keyword>
<dbReference type="InterPro" id="IPR005628">
    <property type="entry name" value="GspK"/>
</dbReference>
<comment type="similarity">
    <text evidence="2 10">Belongs to the GSP K family.</text>
</comment>
<dbReference type="Pfam" id="PF03934">
    <property type="entry name" value="T2SSK"/>
    <property type="match status" value="1"/>
</dbReference>
<keyword evidence="8" id="KW-1133">Transmembrane helix</keyword>
<protein>
    <recommendedName>
        <fullName evidence="10">Type II secretion system protein K</fullName>
    </recommendedName>
</protein>
<evidence type="ECO:0000256" key="1">
    <source>
        <dbReference type="ARBA" id="ARBA00004533"/>
    </source>
</evidence>
<dbReference type="GO" id="GO:0009306">
    <property type="term" value="P:protein secretion"/>
    <property type="evidence" value="ECO:0007669"/>
    <property type="project" value="InterPro"/>
</dbReference>